<proteinExistence type="predicted"/>
<keyword evidence="2" id="KW-1185">Reference proteome</keyword>
<organism evidence="1 2">
    <name type="scientific">Paenibacillus mendelii</name>
    <dbReference type="NCBI Taxonomy" id="206163"/>
    <lineage>
        <taxon>Bacteria</taxon>
        <taxon>Bacillati</taxon>
        <taxon>Bacillota</taxon>
        <taxon>Bacilli</taxon>
        <taxon>Bacillales</taxon>
        <taxon>Paenibacillaceae</taxon>
        <taxon>Paenibacillus</taxon>
    </lineage>
</organism>
<sequence length="42" mass="5087">MGREDAIYNEIALFIVDYYRKRIYVNQPMSNYGDPEEELTLR</sequence>
<dbReference type="RefSeq" id="WP_256555252.1">
    <property type="nucleotide sequence ID" value="NZ_JANHOF010000004.1"/>
</dbReference>
<accession>A0ABV6J669</accession>
<dbReference type="Proteomes" id="UP001589818">
    <property type="component" value="Unassembled WGS sequence"/>
</dbReference>
<comment type="caution">
    <text evidence="1">The sequence shown here is derived from an EMBL/GenBank/DDBJ whole genome shotgun (WGS) entry which is preliminary data.</text>
</comment>
<name>A0ABV6J669_9BACL</name>
<evidence type="ECO:0000313" key="2">
    <source>
        <dbReference type="Proteomes" id="UP001589818"/>
    </source>
</evidence>
<protein>
    <submittedName>
        <fullName evidence="1">Uncharacterized protein</fullName>
    </submittedName>
</protein>
<gene>
    <name evidence="1" type="ORF">ACFFJ8_08235</name>
</gene>
<reference evidence="1 2" key="1">
    <citation type="submission" date="2024-09" db="EMBL/GenBank/DDBJ databases">
        <authorList>
            <person name="Sun Q."/>
            <person name="Mori K."/>
        </authorList>
    </citation>
    <scope>NUCLEOTIDE SEQUENCE [LARGE SCALE GENOMIC DNA]</scope>
    <source>
        <strain evidence="1 2">CCM 4839</strain>
    </source>
</reference>
<dbReference type="EMBL" id="JBHLVF010000010">
    <property type="protein sequence ID" value="MFC0391362.1"/>
    <property type="molecule type" value="Genomic_DNA"/>
</dbReference>
<evidence type="ECO:0000313" key="1">
    <source>
        <dbReference type="EMBL" id="MFC0391362.1"/>
    </source>
</evidence>